<evidence type="ECO:0000256" key="4">
    <source>
        <dbReference type="ARBA" id="ARBA00023015"/>
    </source>
</evidence>
<evidence type="ECO:0000313" key="9">
    <source>
        <dbReference type="Proteomes" id="UP000287853"/>
    </source>
</evidence>
<evidence type="ECO:0000256" key="1">
    <source>
        <dbReference type="ARBA" id="ARBA00005952"/>
    </source>
</evidence>
<reference evidence="8 9" key="1">
    <citation type="submission" date="2017-01" db="EMBL/GenBank/DDBJ databases">
        <title>The cable genome- insights into the physiology and evolution of filamentous bacteria capable of sulfide oxidation via long distance electron transfer.</title>
        <authorList>
            <person name="Schreiber L."/>
            <person name="Bjerg J.T."/>
            <person name="Boggild A."/>
            <person name="Van De Vossenberg J."/>
            <person name="Meysman F."/>
            <person name="Nielsen L.P."/>
            <person name="Schramm A."/>
            <person name="Kjeldsen K.U."/>
        </authorList>
    </citation>
    <scope>NUCLEOTIDE SEQUENCE [LARGE SCALE GENOMIC DNA]</scope>
    <source>
        <strain evidence="8">MCF</strain>
    </source>
</reference>
<dbReference type="InterPro" id="IPR035926">
    <property type="entry name" value="NusB-like_sf"/>
</dbReference>
<comment type="function">
    <text evidence="6">Involved in transcription antitermination. Required for transcription of ribosomal RNA (rRNA) genes. Binds specifically to the boxA antiterminator sequence of the ribosomal RNA (rrn) operons.</text>
</comment>
<comment type="caution">
    <text evidence="8">The sequence shown here is derived from an EMBL/GenBank/DDBJ whole genome shotgun (WGS) entry which is preliminary data.</text>
</comment>
<keyword evidence="3 6" id="KW-0694">RNA-binding</keyword>
<dbReference type="GO" id="GO:0005829">
    <property type="term" value="C:cytosol"/>
    <property type="evidence" value="ECO:0007669"/>
    <property type="project" value="TreeGrafter"/>
</dbReference>
<organism evidence="8 9">
    <name type="scientific">Candidatus Electrothrix aarhusensis</name>
    <dbReference type="NCBI Taxonomy" id="1859131"/>
    <lineage>
        <taxon>Bacteria</taxon>
        <taxon>Pseudomonadati</taxon>
        <taxon>Thermodesulfobacteriota</taxon>
        <taxon>Desulfobulbia</taxon>
        <taxon>Desulfobulbales</taxon>
        <taxon>Desulfobulbaceae</taxon>
        <taxon>Candidatus Electrothrix</taxon>
    </lineage>
</organism>
<dbReference type="CDD" id="cd00619">
    <property type="entry name" value="Terminator_NusB"/>
    <property type="match status" value="1"/>
</dbReference>
<keyword evidence="4 6" id="KW-0805">Transcription regulation</keyword>
<dbReference type="Pfam" id="PF01029">
    <property type="entry name" value="NusB"/>
    <property type="match status" value="1"/>
</dbReference>
<dbReference type="GO" id="GO:0031564">
    <property type="term" value="P:transcription antitermination"/>
    <property type="evidence" value="ECO:0007669"/>
    <property type="project" value="UniProtKB-KW"/>
</dbReference>
<dbReference type="GO" id="GO:0006353">
    <property type="term" value="P:DNA-templated transcription termination"/>
    <property type="evidence" value="ECO:0007669"/>
    <property type="project" value="UniProtKB-UniRule"/>
</dbReference>
<sequence>MGLRRKSRELALQFFYGHELQERPSTESSILDNEVDNFYTCFKSDQKAHPYAEQLINGICAHQQEIDKVLADSSHHWRVERMALVDRNILRIAAYEMLYIKDIPVTVAINEALEIAKRYAEPESIPFINGILDNLQGKKAG</sequence>
<keyword evidence="2 6" id="KW-0889">Transcription antitermination</keyword>
<dbReference type="EMBL" id="MTKO01000127">
    <property type="protein sequence ID" value="RWX43222.1"/>
    <property type="molecule type" value="Genomic_DNA"/>
</dbReference>
<accession>A0A3S3SI54</accession>
<proteinExistence type="inferred from homology"/>
<evidence type="ECO:0000256" key="3">
    <source>
        <dbReference type="ARBA" id="ARBA00022884"/>
    </source>
</evidence>
<dbReference type="PANTHER" id="PTHR11078:SF3">
    <property type="entry name" value="ANTITERMINATION NUSB DOMAIN-CONTAINING PROTEIN"/>
    <property type="match status" value="1"/>
</dbReference>
<feature type="domain" description="NusB/RsmB/TIM44" evidence="7">
    <location>
        <begin position="5"/>
        <end position="135"/>
    </location>
</feature>
<evidence type="ECO:0000259" key="7">
    <source>
        <dbReference type="Pfam" id="PF01029"/>
    </source>
</evidence>
<dbReference type="AlphaFoldDB" id="A0A3S3SI54"/>
<dbReference type="SUPFAM" id="SSF48013">
    <property type="entry name" value="NusB-like"/>
    <property type="match status" value="1"/>
</dbReference>
<protein>
    <recommendedName>
        <fullName evidence="6">Transcription antitermination protein NusB</fullName>
    </recommendedName>
    <alternativeName>
        <fullName evidence="6">Antitermination factor NusB</fullName>
    </alternativeName>
</protein>
<dbReference type="Gene3D" id="1.10.940.10">
    <property type="entry name" value="NusB-like"/>
    <property type="match status" value="1"/>
</dbReference>
<dbReference type="NCBIfam" id="TIGR01951">
    <property type="entry name" value="nusB"/>
    <property type="match status" value="1"/>
</dbReference>
<dbReference type="HAMAP" id="MF_00073">
    <property type="entry name" value="NusB"/>
    <property type="match status" value="1"/>
</dbReference>
<evidence type="ECO:0000313" key="8">
    <source>
        <dbReference type="EMBL" id="RWX43222.1"/>
    </source>
</evidence>
<dbReference type="PANTHER" id="PTHR11078">
    <property type="entry name" value="N UTILIZATION SUBSTANCE PROTEIN B-RELATED"/>
    <property type="match status" value="1"/>
</dbReference>
<gene>
    <name evidence="6" type="primary">nusB</name>
    <name evidence="8" type="ORF">H206_03036</name>
</gene>
<name>A0A3S3SI54_9BACT</name>
<evidence type="ECO:0000256" key="6">
    <source>
        <dbReference type="HAMAP-Rule" id="MF_00073"/>
    </source>
</evidence>
<dbReference type="Proteomes" id="UP000287853">
    <property type="component" value="Unassembled WGS sequence"/>
</dbReference>
<evidence type="ECO:0000256" key="5">
    <source>
        <dbReference type="ARBA" id="ARBA00023163"/>
    </source>
</evidence>
<dbReference type="GO" id="GO:0003723">
    <property type="term" value="F:RNA binding"/>
    <property type="evidence" value="ECO:0007669"/>
    <property type="project" value="UniProtKB-UniRule"/>
</dbReference>
<evidence type="ECO:0000256" key="2">
    <source>
        <dbReference type="ARBA" id="ARBA00022814"/>
    </source>
</evidence>
<keyword evidence="9" id="KW-1185">Reference proteome</keyword>
<dbReference type="InterPro" id="IPR011605">
    <property type="entry name" value="NusB_fam"/>
</dbReference>
<keyword evidence="5 6" id="KW-0804">Transcription</keyword>
<comment type="similarity">
    <text evidence="1 6">Belongs to the NusB family.</text>
</comment>
<dbReference type="InterPro" id="IPR006027">
    <property type="entry name" value="NusB_RsmB_TIM44"/>
</dbReference>